<proteinExistence type="predicted"/>
<feature type="signal peptide" evidence="1">
    <location>
        <begin position="1"/>
        <end position="20"/>
    </location>
</feature>
<gene>
    <name evidence="2" type="ORF">B0H67DRAFT_608933</name>
</gene>
<reference evidence="2" key="1">
    <citation type="submission" date="2023-06" db="EMBL/GenBank/DDBJ databases">
        <title>Genome-scale phylogeny and comparative genomics of the fungal order Sordariales.</title>
        <authorList>
            <consortium name="Lawrence Berkeley National Laboratory"/>
            <person name="Hensen N."/>
            <person name="Bonometti L."/>
            <person name="Westerberg I."/>
            <person name="Brannstrom I.O."/>
            <person name="Guillou S."/>
            <person name="Cros-Aarteil S."/>
            <person name="Calhoun S."/>
            <person name="Haridas S."/>
            <person name="Kuo A."/>
            <person name="Mondo S."/>
            <person name="Pangilinan J."/>
            <person name="Riley R."/>
            <person name="Labutti K."/>
            <person name="Andreopoulos B."/>
            <person name="Lipzen A."/>
            <person name="Chen C."/>
            <person name="Yanf M."/>
            <person name="Daum C."/>
            <person name="Ng V."/>
            <person name="Clum A."/>
            <person name="Steindorff A."/>
            <person name="Ohm R."/>
            <person name="Martin F."/>
            <person name="Silar P."/>
            <person name="Natvig D."/>
            <person name="Lalanne C."/>
            <person name="Gautier V."/>
            <person name="Ament-Velasquez S.L."/>
            <person name="Kruys A."/>
            <person name="Hutchinson M.I."/>
            <person name="Powell A.J."/>
            <person name="Barry K."/>
            <person name="Miller A.N."/>
            <person name="Grigoriev I.V."/>
            <person name="Debuchy R."/>
            <person name="Gladieux P."/>
            <person name="Thoren M.H."/>
            <person name="Johannesson H."/>
        </authorList>
    </citation>
    <scope>NUCLEOTIDE SEQUENCE</scope>
    <source>
        <strain evidence="2">SMH4607-1</strain>
    </source>
</reference>
<comment type="caution">
    <text evidence="2">The sequence shown here is derived from an EMBL/GenBank/DDBJ whole genome shotgun (WGS) entry which is preliminary data.</text>
</comment>
<dbReference type="Proteomes" id="UP001172102">
    <property type="component" value="Unassembled WGS sequence"/>
</dbReference>
<dbReference type="AlphaFoldDB" id="A0AA40E2I0"/>
<name>A0AA40E2I0_9PEZI</name>
<evidence type="ECO:0008006" key="4">
    <source>
        <dbReference type="Google" id="ProtNLM"/>
    </source>
</evidence>
<feature type="chain" id="PRO_5041230224" description="AA1-like domain-containing protein" evidence="1">
    <location>
        <begin position="21"/>
        <end position="159"/>
    </location>
</feature>
<keyword evidence="1" id="KW-0732">Signal</keyword>
<evidence type="ECO:0000313" key="3">
    <source>
        <dbReference type="Proteomes" id="UP001172102"/>
    </source>
</evidence>
<dbReference type="EMBL" id="JAUKUA010000003">
    <property type="protein sequence ID" value="KAK0720243.1"/>
    <property type="molecule type" value="Genomic_DNA"/>
</dbReference>
<keyword evidence="3" id="KW-1185">Reference proteome</keyword>
<accession>A0AA40E2I0</accession>
<organism evidence="2 3">
    <name type="scientific">Lasiosphaeris hirsuta</name>
    <dbReference type="NCBI Taxonomy" id="260670"/>
    <lineage>
        <taxon>Eukaryota</taxon>
        <taxon>Fungi</taxon>
        <taxon>Dikarya</taxon>
        <taxon>Ascomycota</taxon>
        <taxon>Pezizomycotina</taxon>
        <taxon>Sordariomycetes</taxon>
        <taxon>Sordariomycetidae</taxon>
        <taxon>Sordariales</taxon>
        <taxon>Lasiosphaeriaceae</taxon>
        <taxon>Lasiosphaeris</taxon>
    </lineage>
</organism>
<sequence>MRTLILTSFLASSFMQLAESLVVGYMHPKAARSYPDCDFRWERSFAWKITNFTYSASYLLDATDPGQPKQLSGSSFVSFRLENNADLSLSLCKADGTHGPDFQGTEQAACEIIINSWPGRDPLSFSFNKNKGEVFVDQPWETCSVPESFLESRQPMVMV</sequence>
<evidence type="ECO:0000313" key="2">
    <source>
        <dbReference type="EMBL" id="KAK0720243.1"/>
    </source>
</evidence>
<evidence type="ECO:0000256" key="1">
    <source>
        <dbReference type="SAM" id="SignalP"/>
    </source>
</evidence>
<protein>
    <recommendedName>
        <fullName evidence="4">AA1-like domain-containing protein</fullName>
    </recommendedName>
</protein>